<name>A0A3T1D022_9BACL</name>
<dbReference type="GO" id="GO:0016491">
    <property type="term" value="F:oxidoreductase activity"/>
    <property type="evidence" value="ECO:0007669"/>
    <property type="project" value="InterPro"/>
</dbReference>
<keyword evidence="3" id="KW-1185">Reference proteome</keyword>
<dbReference type="EMBL" id="AP019400">
    <property type="protein sequence ID" value="BBI31467.1"/>
    <property type="molecule type" value="Genomic_DNA"/>
</dbReference>
<evidence type="ECO:0000313" key="2">
    <source>
        <dbReference type="EMBL" id="BBI31467.1"/>
    </source>
</evidence>
<sequence length="276" mass="31970">MSLIPDFPQKLLDEHKKWHHARHQVNINNPPPGYGQEFLRFHRDYITRALAWYKQAGHDPRLVEPWVSVPEEIRQAPCFDQAAEARILYQPESFVSADELGRFIESSNLHACIHQQSAQLYGDPDIDDFDVAPHDTVFYNIHGMIDRWWKNWEGMGRFSEGQSYWCGAFDGEGEEVLYYSLKDGYWWLAKVQSANSQEARDGSMGQRQWISVGNSSEFGPMDDGRLFRIWDVDGDGKLEVLFRHPRHNGWVEGKVKEGTMNWQPISLHLIGPSLNP</sequence>
<feature type="domain" description="Tyrosinase copper-binding" evidence="1">
    <location>
        <begin position="103"/>
        <end position="153"/>
    </location>
</feature>
<proteinExistence type="predicted"/>
<evidence type="ECO:0000313" key="3">
    <source>
        <dbReference type="Proteomes" id="UP000289856"/>
    </source>
</evidence>
<accession>A0A3T1D022</accession>
<dbReference type="SUPFAM" id="SSF48056">
    <property type="entry name" value="Di-copper centre-containing domain"/>
    <property type="match status" value="1"/>
</dbReference>
<dbReference type="OrthoDB" id="2677361at2"/>
<evidence type="ECO:0000259" key="1">
    <source>
        <dbReference type="Pfam" id="PF00264"/>
    </source>
</evidence>
<dbReference type="InterPro" id="IPR008922">
    <property type="entry name" value="Di-copper_centre_dom_sf"/>
</dbReference>
<protein>
    <recommendedName>
        <fullName evidence="1">Tyrosinase copper-binding domain-containing protein</fullName>
    </recommendedName>
</protein>
<dbReference type="RefSeq" id="WP_130605306.1">
    <property type="nucleotide sequence ID" value="NZ_AP019400.1"/>
</dbReference>
<dbReference type="InterPro" id="IPR002227">
    <property type="entry name" value="Tyrosinase_Cu-bd"/>
</dbReference>
<dbReference type="Gene3D" id="1.10.1280.10">
    <property type="entry name" value="Di-copper center containing domain from catechol oxidase"/>
    <property type="match status" value="1"/>
</dbReference>
<dbReference type="KEGG" id="cohn:KCTCHS21_08660"/>
<reference evidence="2 3" key="1">
    <citation type="submission" date="2019-01" db="EMBL/GenBank/DDBJ databases">
        <title>Complete genome sequence of Cohnella hallensis HS21 isolated from Korean fir (Abies koreana) rhizospheric soil.</title>
        <authorList>
            <person name="Jiang L."/>
            <person name="Kang S.W."/>
            <person name="Kim S."/>
            <person name="Jung J."/>
            <person name="Kim C.Y."/>
            <person name="Kim D.H."/>
            <person name="Kim S.W."/>
            <person name="Lee J."/>
        </authorList>
    </citation>
    <scope>NUCLEOTIDE SEQUENCE [LARGE SCALE GENOMIC DNA]</scope>
    <source>
        <strain evidence="2 3">HS21</strain>
    </source>
</reference>
<dbReference type="AlphaFoldDB" id="A0A3T1D022"/>
<dbReference type="Pfam" id="PF00264">
    <property type="entry name" value="Tyrosinase"/>
    <property type="match status" value="1"/>
</dbReference>
<dbReference type="Proteomes" id="UP000289856">
    <property type="component" value="Chromosome"/>
</dbReference>
<organism evidence="2 3">
    <name type="scientific">Cohnella abietis</name>
    <dbReference type="NCBI Taxonomy" id="2507935"/>
    <lineage>
        <taxon>Bacteria</taxon>
        <taxon>Bacillati</taxon>
        <taxon>Bacillota</taxon>
        <taxon>Bacilli</taxon>
        <taxon>Bacillales</taxon>
        <taxon>Paenibacillaceae</taxon>
        <taxon>Cohnella</taxon>
    </lineage>
</organism>
<gene>
    <name evidence="2" type="ORF">KCTCHS21_08660</name>
</gene>